<sequence length="980" mass="111503">MEPMAATAVQGGSTGPHQERTTNGKGNSTKYQLNQVIGKGSYGIVYKAVNKSTKQVVAIKEINYTSDEELNEIMIEIDLLKNLHHINIVKYHGFIQKMSNLYIILEYAAHGSLKGLLSSRIGHLLDEAETKIYVRQTLDGLAYLHEQGVIHRDIKAANLLLDSTNTVKLADFGVSTKVNNTAKTLAGSLNWMAPEIVTNKGASTLSDIWSLGATIVELMTGKPPFHNLLDINIYYAMENDNECYYPPASLPEGAKQFLALCFQKNMFKRPTAKSLLKHSWLFDENVRREKETTKLAKFEEVFQEDGFNWDDDFRENDIPLSRLLTNSPRKINANIAGGSPLKKTPFKRINNQAGPDTAYTKGPAYHKTDDYDNNENMEIDDSLLYDGNYYLEKFVNDKSLQIPTEKYSMIIRDCKTNDIVISIFSVLQDLNFAITTGQIDFLCRLFNLDQRENDSRIINCFIEFGGVSLIMHSPSLVWELINTQNRQEILKTLYQSGVMNKGNIKLLETNSMLYFELVYKFLDFTSMKFWYQWCSKNLNIELLVKRMYQENNRRVQSILLKLSSFDADLGNGGCHWVLESILPVLTANQVRTKIPQIHYIVFKSIAYMLQNSHKESLFFGKDSTNSIKGNKGSEFFKNSRVNLLLRTSSNLNTTSPYDTVSMTPAANSPLKQYPRNSTSTGRPRFRSFPMELNNGLDAAEEEISSIKLPNNFGPWLLSIVNYNNDVIFDCNSNIHFWKYLIKVCHLASRLDEEILVSLNRSDRFKALSLHILETYGSPSVNSQQDHRNLKSIIRTILLIIIDITKAGQNDHSFNFAEFVTKVLRDHKEFGPECMDIAINCYQSEEKFVTPAATLSRLFYEFDANDANFTSFVSKFVKLCTVERTVPEHIAMQRDFPKRIQLFFELYGNSLLIQIELLKLVKAILSQGNPPRDTVVRIVTFLQTNWDDDPIAGDKGSSVQQVGRGSVLIMQLCKDVEGLLV</sequence>
<dbReference type="InterPro" id="IPR017441">
    <property type="entry name" value="Protein_kinase_ATP_BS"/>
</dbReference>
<dbReference type="GO" id="GO:1903024">
    <property type="term" value="P:positive regulation of ascospore-type prospore membrane formation"/>
    <property type="evidence" value="ECO:0007669"/>
    <property type="project" value="EnsemblFungi"/>
</dbReference>
<dbReference type="EC" id="2.7.11.1" evidence="1"/>
<feature type="region of interest" description="Disordered" evidence="6">
    <location>
        <begin position="1"/>
        <end position="29"/>
    </location>
</feature>
<dbReference type="InterPro" id="IPR001245">
    <property type="entry name" value="Ser-Thr/Tyr_kinase_cat_dom"/>
</dbReference>
<feature type="binding site" evidence="5">
    <location>
        <position position="60"/>
    </location>
    <ligand>
        <name>ATP</name>
        <dbReference type="ChEBI" id="CHEBI:30616"/>
    </ligand>
</feature>
<reference evidence="9" key="2">
    <citation type="submission" date="2012-08" db="EMBL/GenBank/DDBJ databases">
        <title>Genome sequence of Kazachstania naganishii.</title>
        <authorList>
            <person name="Gordon J.L."/>
            <person name="Armisen D."/>
            <person name="Proux-Wera E."/>
            <person name="OhEigeartaigh S.S."/>
            <person name="Byrne K.P."/>
            <person name="Wolfe K.H."/>
        </authorList>
    </citation>
    <scope>NUCLEOTIDE SEQUENCE [LARGE SCALE GENOMIC DNA]</scope>
    <source>
        <strain evidence="9">ATCC MYA-139 / BCRC 22969 / CBS 8797 / CCRC 22969 / KCTC 17520 / NBRC 10181 / NCYC 3082</strain>
    </source>
</reference>
<evidence type="ECO:0000259" key="7">
    <source>
        <dbReference type="PROSITE" id="PS50011"/>
    </source>
</evidence>
<dbReference type="GO" id="GO:0005737">
    <property type="term" value="C:cytoplasm"/>
    <property type="evidence" value="ECO:0007669"/>
    <property type="project" value="TreeGrafter"/>
</dbReference>
<dbReference type="SMART" id="SM00220">
    <property type="entry name" value="S_TKc"/>
    <property type="match status" value="1"/>
</dbReference>
<evidence type="ECO:0000256" key="1">
    <source>
        <dbReference type="ARBA" id="ARBA00012513"/>
    </source>
</evidence>
<dbReference type="PROSITE" id="PS50011">
    <property type="entry name" value="PROTEIN_KINASE_DOM"/>
    <property type="match status" value="1"/>
</dbReference>
<evidence type="ECO:0000313" key="9">
    <source>
        <dbReference type="Proteomes" id="UP000006310"/>
    </source>
</evidence>
<dbReference type="eggNOG" id="KOG0198">
    <property type="taxonomic scope" value="Eukaryota"/>
</dbReference>
<evidence type="ECO:0000256" key="4">
    <source>
        <dbReference type="ARBA" id="ARBA00022840"/>
    </source>
</evidence>
<dbReference type="InterPro" id="IPR050629">
    <property type="entry name" value="STE20/SPS1-PAK"/>
</dbReference>
<keyword evidence="2" id="KW-0418">Kinase</keyword>
<dbReference type="AlphaFoldDB" id="J7SA79"/>
<dbReference type="GO" id="GO:0005935">
    <property type="term" value="C:cellular bud neck"/>
    <property type="evidence" value="ECO:0007669"/>
    <property type="project" value="EnsemblFungi"/>
</dbReference>
<evidence type="ECO:0000313" key="8">
    <source>
        <dbReference type="EMBL" id="CCK72489.1"/>
    </source>
</evidence>
<keyword evidence="3 5" id="KW-0547">Nucleotide-binding</keyword>
<dbReference type="GO" id="GO:0004674">
    <property type="term" value="F:protein serine/threonine kinase activity"/>
    <property type="evidence" value="ECO:0007669"/>
    <property type="project" value="UniProtKB-KW"/>
</dbReference>
<dbReference type="OMA" id="KYHGFIQ"/>
<dbReference type="GO" id="GO:0051229">
    <property type="term" value="P:meiotic spindle disassembly"/>
    <property type="evidence" value="ECO:0007669"/>
    <property type="project" value="EnsemblFungi"/>
</dbReference>
<dbReference type="Pfam" id="PF00069">
    <property type="entry name" value="Pkinase"/>
    <property type="match status" value="1"/>
</dbReference>
<protein>
    <recommendedName>
        <fullName evidence="1">non-specific serine/threonine protein kinase</fullName>
        <ecNumber evidence="1">2.7.11.1</ecNumber>
    </recommendedName>
</protein>
<keyword evidence="2" id="KW-0723">Serine/threonine-protein kinase</keyword>
<dbReference type="GO" id="GO:0005524">
    <property type="term" value="F:ATP binding"/>
    <property type="evidence" value="ECO:0007669"/>
    <property type="project" value="UniProtKB-UniRule"/>
</dbReference>
<evidence type="ECO:0000256" key="5">
    <source>
        <dbReference type="PROSITE-ProRule" id="PRU10141"/>
    </source>
</evidence>
<dbReference type="PROSITE" id="PS00108">
    <property type="entry name" value="PROTEIN_KINASE_ST"/>
    <property type="match status" value="1"/>
</dbReference>
<feature type="domain" description="Protein kinase" evidence="7">
    <location>
        <begin position="31"/>
        <end position="281"/>
    </location>
</feature>
<dbReference type="Proteomes" id="UP000006310">
    <property type="component" value="Chromosome 11"/>
</dbReference>
<dbReference type="KEGG" id="kng:KNAG_0K01240"/>
<dbReference type="GO" id="GO:1904750">
    <property type="term" value="P:negative regulation of protein localization to nucleolus"/>
    <property type="evidence" value="ECO:0007669"/>
    <property type="project" value="EnsemblFungi"/>
</dbReference>
<accession>J7SA79</accession>
<name>J7SA79_HUIN7</name>
<dbReference type="PROSITE" id="PS00107">
    <property type="entry name" value="PROTEIN_KINASE_ATP"/>
    <property type="match status" value="1"/>
</dbReference>
<dbReference type="OrthoDB" id="8693905at2759"/>
<proteinExistence type="predicted"/>
<dbReference type="EMBL" id="HE978324">
    <property type="protein sequence ID" value="CCK72489.1"/>
    <property type="molecule type" value="Genomic_DNA"/>
</dbReference>
<keyword evidence="2" id="KW-0808">Transferase</keyword>
<dbReference type="InterPro" id="IPR000719">
    <property type="entry name" value="Prot_kinase_dom"/>
</dbReference>
<keyword evidence="9" id="KW-1185">Reference proteome</keyword>
<dbReference type="InterPro" id="IPR011009">
    <property type="entry name" value="Kinase-like_dom_sf"/>
</dbReference>
<dbReference type="InterPro" id="IPR008271">
    <property type="entry name" value="Ser/Thr_kinase_AS"/>
</dbReference>
<dbReference type="SUPFAM" id="SSF56112">
    <property type="entry name" value="Protein kinase-like (PK-like)"/>
    <property type="match status" value="1"/>
</dbReference>
<dbReference type="FunFam" id="3.30.200.20:FF:000042">
    <property type="entry name" value="Aurora kinase A"/>
    <property type="match status" value="1"/>
</dbReference>
<evidence type="ECO:0000256" key="2">
    <source>
        <dbReference type="ARBA" id="ARBA00022527"/>
    </source>
</evidence>
<dbReference type="Gene3D" id="1.10.510.10">
    <property type="entry name" value="Transferase(Phosphotransferase) domain 1"/>
    <property type="match status" value="1"/>
</dbReference>
<dbReference type="FunFam" id="1.10.510.10:FF:000571">
    <property type="entry name" value="Maternal embryonic leucine zipper kinase"/>
    <property type="match status" value="1"/>
</dbReference>
<dbReference type="GO" id="GO:0007096">
    <property type="term" value="P:regulation of exit from mitosis"/>
    <property type="evidence" value="ECO:0007669"/>
    <property type="project" value="EnsemblFungi"/>
</dbReference>
<keyword evidence="4 5" id="KW-0067">ATP-binding</keyword>
<organism evidence="8 9">
    <name type="scientific">Huiozyma naganishii (strain ATCC MYA-139 / BCRC 22969 / CBS 8797 / KCTC 17520 / NBRC 10181 / NCYC 3082 / Yp74L-3)</name>
    <name type="common">Yeast</name>
    <name type="synonym">Kazachstania naganishii</name>
    <dbReference type="NCBI Taxonomy" id="1071383"/>
    <lineage>
        <taxon>Eukaryota</taxon>
        <taxon>Fungi</taxon>
        <taxon>Dikarya</taxon>
        <taxon>Ascomycota</taxon>
        <taxon>Saccharomycotina</taxon>
        <taxon>Saccharomycetes</taxon>
        <taxon>Saccharomycetales</taxon>
        <taxon>Saccharomycetaceae</taxon>
        <taxon>Huiozyma</taxon>
    </lineage>
</organism>
<evidence type="ECO:0000256" key="6">
    <source>
        <dbReference type="SAM" id="MobiDB-lite"/>
    </source>
</evidence>
<gene>
    <name evidence="8" type="primary">KNAG0K01240</name>
    <name evidence="8" type="ordered locus">KNAG_0K01240</name>
</gene>
<dbReference type="HOGENOM" id="CLU_006413_0_0_1"/>
<dbReference type="GO" id="GO:0000281">
    <property type="term" value="P:mitotic cytokinesis"/>
    <property type="evidence" value="ECO:0007669"/>
    <property type="project" value="EnsemblFungi"/>
</dbReference>
<dbReference type="GeneID" id="34528256"/>
<dbReference type="PANTHER" id="PTHR48012">
    <property type="entry name" value="STERILE20-LIKE KINASE, ISOFORM B-RELATED"/>
    <property type="match status" value="1"/>
</dbReference>
<dbReference type="PRINTS" id="PR00109">
    <property type="entry name" value="TYRKINASE"/>
</dbReference>
<dbReference type="PANTHER" id="PTHR48012:SF26">
    <property type="entry name" value="SERINE_THREONINE-PROTEIN KINASE DDB_G0283821-RELATED"/>
    <property type="match status" value="1"/>
</dbReference>
<evidence type="ECO:0000256" key="3">
    <source>
        <dbReference type="ARBA" id="ARBA00022741"/>
    </source>
</evidence>
<reference evidence="8 9" key="1">
    <citation type="journal article" date="2011" name="Proc. Natl. Acad. Sci. U.S.A.">
        <title>Evolutionary erosion of yeast sex chromosomes by mating-type switching accidents.</title>
        <authorList>
            <person name="Gordon J.L."/>
            <person name="Armisen D."/>
            <person name="Proux-Wera E."/>
            <person name="Oheigeartaigh S.S."/>
            <person name="Byrne K.P."/>
            <person name="Wolfe K.H."/>
        </authorList>
    </citation>
    <scope>NUCLEOTIDE SEQUENCE [LARGE SCALE GENOMIC DNA]</scope>
    <source>
        <strain evidence="9">ATCC MYA-139 / BCRC 22969 / CBS 8797 / CCRC 22969 / KCTC 17520 / NBRC 10181 / NCYC 3082</strain>
    </source>
</reference>
<dbReference type="GO" id="GO:0005816">
    <property type="term" value="C:spindle pole body"/>
    <property type="evidence" value="ECO:0007669"/>
    <property type="project" value="EnsemblFungi"/>
</dbReference>
<dbReference type="RefSeq" id="XP_022466734.1">
    <property type="nucleotide sequence ID" value="XM_022610437.1"/>
</dbReference>
<dbReference type="STRING" id="1071383.J7SA79"/>